<name>A0A4Y5YTX9_9MICO</name>
<evidence type="ECO:0000259" key="2">
    <source>
        <dbReference type="SMART" id="SM00507"/>
    </source>
</evidence>
<dbReference type="Gene3D" id="1.10.30.50">
    <property type="match status" value="1"/>
</dbReference>
<dbReference type="RefSeq" id="WP_140038367.1">
    <property type="nucleotide sequence ID" value="NZ_CP041040.1"/>
</dbReference>
<dbReference type="Pfam" id="PF02720">
    <property type="entry name" value="DUF222"/>
    <property type="match status" value="1"/>
</dbReference>
<organism evidence="3 4">
    <name type="scientific">Microbacterium foliorum</name>
    <dbReference type="NCBI Taxonomy" id="104336"/>
    <lineage>
        <taxon>Bacteria</taxon>
        <taxon>Bacillati</taxon>
        <taxon>Actinomycetota</taxon>
        <taxon>Actinomycetes</taxon>
        <taxon>Micrococcales</taxon>
        <taxon>Microbacteriaceae</taxon>
        <taxon>Microbacterium</taxon>
    </lineage>
</organism>
<dbReference type="EMBL" id="CP041040">
    <property type="protein sequence ID" value="QDE36237.1"/>
    <property type="molecule type" value="Genomic_DNA"/>
</dbReference>
<dbReference type="SMART" id="SM00507">
    <property type="entry name" value="HNHc"/>
    <property type="match status" value="1"/>
</dbReference>
<dbReference type="InterPro" id="IPR003615">
    <property type="entry name" value="HNH_nuc"/>
</dbReference>
<dbReference type="CDD" id="cd00085">
    <property type="entry name" value="HNHc"/>
    <property type="match status" value="1"/>
</dbReference>
<proteinExistence type="predicted"/>
<dbReference type="OrthoDB" id="5177627at2"/>
<gene>
    <name evidence="3" type="ORF">FIV50_16455</name>
</gene>
<dbReference type="InterPro" id="IPR003870">
    <property type="entry name" value="DUF222"/>
</dbReference>
<evidence type="ECO:0000256" key="1">
    <source>
        <dbReference type="SAM" id="MobiDB-lite"/>
    </source>
</evidence>
<reference evidence="3 4" key="1">
    <citation type="submission" date="2019-06" db="EMBL/GenBank/DDBJ databases">
        <title>Complete genome of Microbacterium foliorum M2.</title>
        <authorList>
            <person name="Cao G."/>
        </authorList>
    </citation>
    <scope>NUCLEOTIDE SEQUENCE [LARGE SCALE GENOMIC DNA]</scope>
    <source>
        <strain evidence="3 4">M2</strain>
    </source>
</reference>
<accession>A0A4Y5YTX9</accession>
<sequence length="485" mass="52010">MSSRTRFLIDQVVSDLDRVLSDDALAALSDAERVEVLQAAGAAFRRVEALVVETIATGDAVEFPHSTGCRTQNELLQRALLTDMRGATRVGKVVDLVRRRMNIVSGDRLPARWPALREAMLDGAIGVAGMLAATEPIEKVSYRISAADRLNADKCLARAARGIRPDPEAGPGAEVQGPAPTLEELTLLAETLVALLDPDGEEPGDEPARRRGITLGRVRDGLRSIKGYLTPEVAAQLELILDALNNPKGDGPPMPGVAFTPTDGSAADDDAAESRDEDPYNSDPRAVIDDRTAAQKRHDALAAALGIAARHRDMPTPGGAGPTLVVTVDAKDLVNGSGKASVSGAWGQLPLSVASHVGCSGTIQRVVFDEGRIIGITTTDRVFTVHQRRAIIARDKECLIPGCHVPASWCEIHHVTEHARGGPTHTDNGVPLCWWHHRSLGTSGWEIRMNDGIPQVRGPGWWDPAQRWRTPRLSLPEELALARAG</sequence>
<feature type="domain" description="HNH nuclease" evidence="2">
    <location>
        <begin position="386"/>
        <end position="438"/>
    </location>
</feature>
<evidence type="ECO:0000313" key="4">
    <source>
        <dbReference type="Proteomes" id="UP000316125"/>
    </source>
</evidence>
<protein>
    <submittedName>
        <fullName evidence="3">DUF222 domain-containing protein</fullName>
    </submittedName>
</protein>
<dbReference type="AlphaFoldDB" id="A0A4Y5YTX9"/>
<dbReference type="Proteomes" id="UP000316125">
    <property type="component" value="Chromosome"/>
</dbReference>
<feature type="region of interest" description="Disordered" evidence="1">
    <location>
        <begin position="248"/>
        <end position="285"/>
    </location>
</feature>
<evidence type="ECO:0000313" key="3">
    <source>
        <dbReference type="EMBL" id="QDE36237.1"/>
    </source>
</evidence>